<dbReference type="Gene3D" id="1.10.1660.10">
    <property type="match status" value="1"/>
</dbReference>
<evidence type="ECO:0000256" key="1">
    <source>
        <dbReference type="ARBA" id="ARBA00023015"/>
    </source>
</evidence>
<dbReference type="RefSeq" id="WP_106877336.1">
    <property type="nucleotide sequence ID" value="NZ_JAXCWX010000005.1"/>
</dbReference>
<evidence type="ECO:0000313" key="6">
    <source>
        <dbReference type="Proteomes" id="UP000240212"/>
    </source>
</evidence>
<organism evidence="5 6">
    <name type="scientific">Siccibacter turicensis</name>
    <dbReference type="NCBI Taxonomy" id="357233"/>
    <lineage>
        <taxon>Bacteria</taxon>
        <taxon>Pseudomonadati</taxon>
        <taxon>Pseudomonadota</taxon>
        <taxon>Gammaproteobacteria</taxon>
        <taxon>Enterobacterales</taxon>
        <taxon>Enterobacteriaceae</taxon>
        <taxon>Siccibacter</taxon>
    </lineage>
</organism>
<name>A0A2P8VJL2_9ENTR</name>
<accession>A0A2P8VJL2</accession>
<dbReference type="CDD" id="cd04763">
    <property type="entry name" value="HTH_MlrA-like"/>
    <property type="match status" value="1"/>
</dbReference>
<keyword evidence="3" id="KW-0804">Transcription</keyword>
<dbReference type="GO" id="GO:0003677">
    <property type="term" value="F:DNA binding"/>
    <property type="evidence" value="ECO:0007669"/>
    <property type="project" value="UniProtKB-KW"/>
</dbReference>
<keyword evidence="2" id="KW-0238">DNA-binding</keyword>
<dbReference type="PANTHER" id="PTHR30204:SF67">
    <property type="entry name" value="HTH-TYPE TRANSCRIPTIONAL REGULATOR MLRA-RELATED"/>
    <property type="match status" value="1"/>
</dbReference>
<dbReference type="InterPro" id="IPR053988">
    <property type="entry name" value="MlrA-like_helical"/>
</dbReference>
<sequence>MTFYTIGEVAELCNVNPVTLRAWQRRYGLLKPQRTDGGHRLFTEEDIERIHQIKRWIEGGVQVSKVKALLNEEADDQQSGWHDHQAVLMQQLQLGDPAVLRSWLAEICQQHDAQALVKHLFVPLRRRLHGQQSALASMLSLLDGALIAHVAITLAVARRKAGRDALLVGWNSGDATRLWLEAWVALEQGWRCDVLAHPLVQLRPELFPGQTLLVWCGEEPTALQKNQILAWQQEGLPVSLLG</sequence>
<dbReference type="AlphaFoldDB" id="A0A2P8VJL2"/>
<dbReference type="PANTHER" id="PTHR30204">
    <property type="entry name" value="REDOX-CYCLING DRUG-SENSING TRANSCRIPTIONAL ACTIVATOR SOXR"/>
    <property type="match status" value="1"/>
</dbReference>
<dbReference type="PROSITE" id="PS00552">
    <property type="entry name" value="HTH_MERR_1"/>
    <property type="match status" value="1"/>
</dbReference>
<evidence type="ECO:0000256" key="3">
    <source>
        <dbReference type="ARBA" id="ARBA00023163"/>
    </source>
</evidence>
<dbReference type="SUPFAM" id="SSF46955">
    <property type="entry name" value="Putative DNA-binding domain"/>
    <property type="match status" value="1"/>
</dbReference>
<dbReference type="GO" id="GO:0003700">
    <property type="term" value="F:DNA-binding transcription factor activity"/>
    <property type="evidence" value="ECO:0007669"/>
    <property type="project" value="InterPro"/>
</dbReference>
<dbReference type="EMBL" id="PYEP01000004">
    <property type="protein sequence ID" value="PSN07737.1"/>
    <property type="molecule type" value="Genomic_DNA"/>
</dbReference>
<evidence type="ECO:0000256" key="2">
    <source>
        <dbReference type="ARBA" id="ARBA00023125"/>
    </source>
</evidence>
<keyword evidence="1" id="KW-0805">Transcription regulation</keyword>
<dbReference type="InterPro" id="IPR047057">
    <property type="entry name" value="MerR_fam"/>
</dbReference>
<proteinExistence type="predicted"/>
<dbReference type="Pfam" id="PF22270">
    <property type="entry name" value="MlrA_helical"/>
    <property type="match status" value="1"/>
</dbReference>
<reference evidence="5 6" key="1">
    <citation type="submission" date="2018-03" db="EMBL/GenBank/DDBJ databases">
        <title>Draft genome sequence of the first documented clinical Siccibacter turicensis isolate in Austria.</title>
        <authorList>
            <person name="Lepuschitz S."/>
            <person name="Pekard-Amenitsch S."/>
            <person name="Haunold R."/>
            <person name="Schill S."/>
            <person name="Mach R."/>
            <person name="Allerberger F."/>
            <person name="Ruppitsch W."/>
            <person name="Forsythe S.J."/>
        </authorList>
    </citation>
    <scope>NUCLEOTIDE SEQUENCE [LARGE SCALE GENOMIC DNA]</scope>
    <source>
        <strain evidence="5 6">6100069499-17</strain>
    </source>
</reference>
<dbReference type="Pfam" id="PF22267">
    <property type="entry name" value="MlrA_C"/>
    <property type="match status" value="1"/>
</dbReference>
<dbReference type="InterPro" id="IPR053987">
    <property type="entry name" value="MlrA-like_C"/>
</dbReference>
<feature type="domain" description="HTH merR-type" evidence="4">
    <location>
        <begin position="1"/>
        <end position="72"/>
    </location>
</feature>
<dbReference type="Pfam" id="PF13411">
    <property type="entry name" value="MerR_1"/>
    <property type="match status" value="1"/>
</dbReference>
<dbReference type="InterPro" id="IPR009061">
    <property type="entry name" value="DNA-bd_dom_put_sf"/>
</dbReference>
<dbReference type="STRING" id="1388748.GCA_000463155_02035"/>
<dbReference type="InterPro" id="IPR000551">
    <property type="entry name" value="MerR-type_HTH_dom"/>
</dbReference>
<protein>
    <recommendedName>
        <fullName evidence="4">HTH merR-type domain-containing protein</fullName>
    </recommendedName>
</protein>
<dbReference type="SMART" id="SM00422">
    <property type="entry name" value="HTH_MERR"/>
    <property type="match status" value="1"/>
</dbReference>
<comment type="caution">
    <text evidence="5">The sequence shown here is derived from an EMBL/GenBank/DDBJ whole genome shotgun (WGS) entry which is preliminary data.</text>
</comment>
<evidence type="ECO:0000259" key="4">
    <source>
        <dbReference type="PROSITE" id="PS50937"/>
    </source>
</evidence>
<dbReference type="PROSITE" id="PS50937">
    <property type="entry name" value="HTH_MERR_2"/>
    <property type="match status" value="1"/>
</dbReference>
<evidence type="ECO:0000313" key="5">
    <source>
        <dbReference type="EMBL" id="PSN07737.1"/>
    </source>
</evidence>
<dbReference type="InterPro" id="IPR048225">
    <property type="entry name" value="MlrA-like_HTH"/>
</dbReference>
<dbReference type="Proteomes" id="UP000240212">
    <property type="component" value="Unassembled WGS sequence"/>
</dbReference>
<gene>
    <name evidence="5" type="ORF">C7G83_11470</name>
</gene>
<keyword evidence="6" id="KW-1185">Reference proteome</keyword>
<dbReference type="OrthoDB" id="9800334at2"/>